<evidence type="ECO:0000256" key="5">
    <source>
        <dbReference type="ARBA" id="ARBA00022475"/>
    </source>
</evidence>
<dbReference type="InterPro" id="IPR047590">
    <property type="entry name" value="FtsX_proteobact-type"/>
</dbReference>
<evidence type="ECO:0000256" key="4">
    <source>
        <dbReference type="ARBA" id="ARBA00021907"/>
    </source>
</evidence>
<evidence type="ECO:0000256" key="6">
    <source>
        <dbReference type="ARBA" id="ARBA00022519"/>
    </source>
</evidence>
<keyword evidence="9 13" id="KW-1133">Transmembrane helix</keyword>
<accession>A0A5A9XL59</accession>
<dbReference type="NCBIfam" id="TIGR00439">
    <property type="entry name" value="FtsX_Gneg"/>
    <property type="match status" value="1"/>
</dbReference>
<evidence type="ECO:0000256" key="12">
    <source>
        <dbReference type="PIRNR" id="PIRNR003097"/>
    </source>
</evidence>
<protein>
    <recommendedName>
        <fullName evidence="4 12">Cell division protein FtsX</fullName>
    </recommendedName>
</protein>
<evidence type="ECO:0000256" key="3">
    <source>
        <dbReference type="ARBA" id="ARBA00011160"/>
    </source>
</evidence>
<dbReference type="PIRSF" id="PIRSF003097">
    <property type="entry name" value="FtsX"/>
    <property type="match status" value="1"/>
</dbReference>
<keyword evidence="10 12" id="KW-0472">Membrane</keyword>
<keyword evidence="8 13" id="KW-0812">Transmembrane</keyword>
<evidence type="ECO:0000256" key="8">
    <source>
        <dbReference type="ARBA" id="ARBA00022692"/>
    </source>
</evidence>
<evidence type="ECO:0000256" key="11">
    <source>
        <dbReference type="ARBA" id="ARBA00023306"/>
    </source>
</evidence>
<dbReference type="Pfam" id="PF02687">
    <property type="entry name" value="FtsX"/>
    <property type="match status" value="1"/>
</dbReference>
<dbReference type="InterPro" id="IPR004513">
    <property type="entry name" value="FtsX"/>
</dbReference>
<dbReference type="OrthoDB" id="9813411at2"/>
<dbReference type="PANTHER" id="PTHR47755:SF1">
    <property type="entry name" value="CELL DIVISION PROTEIN FTSX"/>
    <property type="match status" value="1"/>
</dbReference>
<keyword evidence="11 12" id="KW-0131">Cell cycle</keyword>
<evidence type="ECO:0000256" key="1">
    <source>
        <dbReference type="ARBA" id="ARBA00004429"/>
    </source>
</evidence>
<evidence type="ECO:0000256" key="10">
    <source>
        <dbReference type="ARBA" id="ARBA00023136"/>
    </source>
</evidence>
<sequence>MNRWKKKVPPANQPNIRPNLAGEGFGGRLGYYFTRALTNIRQNVFVNVVTVGTITLALLIVSLFLLVFVNLENAAENWSERVQVTVYFDRELSTQEQTALRGKIMALGGVSRIGYVSRDEAFKRFVGRLRGQETLLEGVRSDILPTSFEISLKRANRDTQGVETFVASLKGIPGITEVQYGEEWVRRFNTFLNFMRMLGALLGGFLVVAVVFIVSNTIKLTIYSRRDELEVMALVGATRFFIKAPFLIEGIIQGGAGAALAVGLLWGLYEGFLHNAGSFLTFNPAATGLAFLPIEYVGALAVAGILLGFVGSLTSLKRFITV</sequence>
<dbReference type="EMBL" id="SRSD01000002">
    <property type="protein sequence ID" value="KAA0893932.1"/>
    <property type="molecule type" value="Genomic_DNA"/>
</dbReference>
<keyword evidence="6" id="KW-0997">Cell inner membrane</keyword>
<dbReference type="Proteomes" id="UP000324298">
    <property type="component" value="Unassembled WGS sequence"/>
</dbReference>
<feature type="transmembrane region" description="Helical" evidence="13">
    <location>
        <begin position="44"/>
        <end position="69"/>
    </location>
</feature>
<dbReference type="AlphaFoldDB" id="A0A5A9XL59"/>
<dbReference type="RefSeq" id="WP_149306091.1">
    <property type="nucleotide sequence ID" value="NZ_SRSD01000002.1"/>
</dbReference>
<dbReference type="InterPro" id="IPR003838">
    <property type="entry name" value="ABC3_permease_C"/>
</dbReference>
<dbReference type="GO" id="GO:0005886">
    <property type="term" value="C:plasma membrane"/>
    <property type="evidence" value="ECO:0007669"/>
    <property type="project" value="UniProtKB-SubCell"/>
</dbReference>
<feature type="transmembrane region" description="Helical" evidence="13">
    <location>
        <begin position="289"/>
        <end position="310"/>
    </location>
</feature>
<evidence type="ECO:0000259" key="14">
    <source>
        <dbReference type="Pfam" id="PF02687"/>
    </source>
</evidence>
<dbReference type="Pfam" id="PF18075">
    <property type="entry name" value="FtsX_ECD"/>
    <property type="match status" value="1"/>
</dbReference>
<comment type="caution">
    <text evidence="16">The sequence shown here is derived from an EMBL/GenBank/DDBJ whole genome shotgun (WGS) entry which is preliminary data.</text>
</comment>
<reference evidence="16 17" key="1">
    <citation type="submission" date="2019-04" db="EMBL/GenBank/DDBJ databases">
        <title>Geobacter ruber sp. nov., ferric-reducing bacteria isolated from paddy soil.</title>
        <authorList>
            <person name="Xu Z."/>
            <person name="Masuda Y."/>
            <person name="Itoh H."/>
            <person name="Senoo K."/>
        </authorList>
    </citation>
    <scope>NUCLEOTIDE SEQUENCE [LARGE SCALE GENOMIC DNA]</scope>
    <source>
        <strain evidence="16 17">Red88</strain>
    </source>
</reference>
<feature type="domain" description="ABC3 transporter permease C-terminal" evidence="14">
    <location>
        <begin position="202"/>
        <end position="320"/>
    </location>
</feature>
<comment type="similarity">
    <text evidence="2 12">Belongs to the ABC-4 integral membrane protein family. FtsX subfamily.</text>
</comment>
<evidence type="ECO:0000256" key="13">
    <source>
        <dbReference type="SAM" id="Phobius"/>
    </source>
</evidence>
<dbReference type="InterPro" id="IPR040690">
    <property type="entry name" value="FtsX_ECD"/>
</dbReference>
<dbReference type="GO" id="GO:0032153">
    <property type="term" value="C:cell division site"/>
    <property type="evidence" value="ECO:0007669"/>
    <property type="project" value="TreeGrafter"/>
</dbReference>
<evidence type="ECO:0000256" key="9">
    <source>
        <dbReference type="ARBA" id="ARBA00022989"/>
    </source>
</evidence>
<comment type="subunit">
    <text evidence="3">Forms a membrane-associated complex with FtsE.</text>
</comment>
<name>A0A5A9XL59_9BACT</name>
<proteinExistence type="inferred from homology"/>
<evidence type="ECO:0000313" key="17">
    <source>
        <dbReference type="Proteomes" id="UP000324298"/>
    </source>
</evidence>
<feature type="domain" description="FtsX extracellular" evidence="15">
    <location>
        <begin position="82"/>
        <end position="178"/>
    </location>
</feature>
<evidence type="ECO:0000256" key="2">
    <source>
        <dbReference type="ARBA" id="ARBA00007379"/>
    </source>
</evidence>
<keyword evidence="5 12" id="KW-1003">Cell membrane</keyword>
<dbReference type="PANTHER" id="PTHR47755">
    <property type="entry name" value="CELL DIVISION PROTEIN FTSX"/>
    <property type="match status" value="1"/>
</dbReference>
<organism evidence="16 17">
    <name type="scientific">Oryzomonas rubra</name>
    <dbReference type="NCBI Taxonomy" id="2509454"/>
    <lineage>
        <taxon>Bacteria</taxon>
        <taxon>Pseudomonadati</taxon>
        <taxon>Thermodesulfobacteriota</taxon>
        <taxon>Desulfuromonadia</taxon>
        <taxon>Geobacterales</taxon>
        <taxon>Geobacteraceae</taxon>
        <taxon>Oryzomonas</taxon>
    </lineage>
</organism>
<evidence type="ECO:0000256" key="7">
    <source>
        <dbReference type="ARBA" id="ARBA00022618"/>
    </source>
</evidence>
<evidence type="ECO:0000259" key="15">
    <source>
        <dbReference type="Pfam" id="PF18075"/>
    </source>
</evidence>
<gene>
    <name evidence="16" type="ORF">ET418_02900</name>
</gene>
<keyword evidence="17" id="KW-1185">Reference proteome</keyword>
<evidence type="ECO:0000313" key="16">
    <source>
        <dbReference type="EMBL" id="KAA0893932.1"/>
    </source>
</evidence>
<comment type="subcellular location">
    <subcellularLocation>
        <location evidence="1">Cell inner membrane</location>
        <topology evidence="1">Multi-pass membrane protein</topology>
    </subcellularLocation>
</comment>
<feature type="transmembrane region" description="Helical" evidence="13">
    <location>
        <begin position="246"/>
        <end position="269"/>
    </location>
</feature>
<feature type="transmembrane region" description="Helical" evidence="13">
    <location>
        <begin position="194"/>
        <end position="215"/>
    </location>
</feature>
<dbReference type="Gene3D" id="3.30.70.3040">
    <property type="match status" value="1"/>
</dbReference>
<keyword evidence="7 12" id="KW-0132">Cell division</keyword>
<dbReference type="GO" id="GO:0051301">
    <property type="term" value="P:cell division"/>
    <property type="evidence" value="ECO:0007669"/>
    <property type="project" value="UniProtKB-KW"/>
</dbReference>